<dbReference type="SUPFAM" id="SSF52266">
    <property type="entry name" value="SGNH hydrolase"/>
    <property type="match status" value="1"/>
</dbReference>
<reference evidence="1" key="1">
    <citation type="submission" date="2021-04" db="EMBL/GenBank/DDBJ databases">
        <title>Dactylosporangium aurantiacum NRRL B-8018 full assembly.</title>
        <authorList>
            <person name="Hartkoorn R.C."/>
            <person name="Beaudoing E."/>
            <person name="Hot D."/>
        </authorList>
    </citation>
    <scope>NUCLEOTIDE SEQUENCE</scope>
    <source>
        <strain evidence="1">NRRL B-8018</strain>
    </source>
</reference>
<dbReference type="RefSeq" id="WP_156089258.1">
    <property type="nucleotide sequence ID" value="NZ_CP073767.1"/>
</dbReference>
<dbReference type="AlphaFoldDB" id="A0A9Q9IDH2"/>
<dbReference type="OrthoDB" id="3369755at2"/>
<name>A0A9Q9IDH2_9ACTN</name>
<proteinExistence type="predicted"/>
<dbReference type="Gene3D" id="3.40.50.1110">
    <property type="entry name" value="SGNH hydrolase"/>
    <property type="match status" value="1"/>
</dbReference>
<gene>
    <name evidence="1" type="ORF">Daura_37715</name>
</gene>
<evidence type="ECO:0000313" key="1">
    <source>
        <dbReference type="EMBL" id="UWZ52355.1"/>
    </source>
</evidence>
<organism evidence="1 2">
    <name type="scientific">Dactylosporangium aurantiacum</name>
    <dbReference type="NCBI Taxonomy" id="35754"/>
    <lineage>
        <taxon>Bacteria</taxon>
        <taxon>Bacillati</taxon>
        <taxon>Actinomycetota</taxon>
        <taxon>Actinomycetes</taxon>
        <taxon>Micromonosporales</taxon>
        <taxon>Micromonosporaceae</taxon>
        <taxon>Dactylosporangium</taxon>
    </lineage>
</organism>
<keyword evidence="2" id="KW-1185">Reference proteome</keyword>
<sequence length="389" mass="39560">MPNRRRPWTAVLGVAVLLGAAVVPRGAPPVAARGAPAAARVVTGVSLVNDATGRPVLGLSPLTDGTVLDAAAPAGRSLRAGFAPGVRPGGVTYTMRGTDGGGTAHTAPAASGFRCDTTGCPLLARPGRYTLSVQAVTGAGDPLGAPRTVRLTVAAAAPATDLDVLFVGNSLLGTVNRTSGEDTPALVRRLAAAAGRTVTVTEVIRSGYTLRRTWDDGLVAAALSGARRYDAIVLQEYSTLLATDPAAATDTLLHRYAPTFGRALKPGGRVVLFKNWALADPAPFPSRAAATAAIDAHAADLSAALAAARDTPHLFAPIGDAFETVIAARGTAYLITADGKHPTDTAVYLDAAVLCGVLLRASPRDLDDLYVPAPAAAYLRAVAATATGW</sequence>
<evidence type="ECO:0000313" key="2">
    <source>
        <dbReference type="Proteomes" id="UP001058003"/>
    </source>
</evidence>
<dbReference type="InterPro" id="IPR036514">
    <property type="entry name" value="SGNH_hydro_sf"/>
</dbReference>
<accession>A0A9Q9IDH2</accession>
<protein>
    <submittedName>
        <fullName evidence="1">Uncharacterized protein</fullName>
    </submittedName>
</protein>
<dbReference type="EMBL" id="CP073767">
    <property type="protein sequence ID" value="UWZ52355.1"/>
    <property type="molecule type" value="Genomic_DNA"/>
</dbReference>
<dbReference type="KEGG" id="daur:Daura_37715"/>
<dbReference type="Proteomes" id="UP001058003">
    <property type="component" value="Chromosome"/>
</dbReference>